<dbReference type="Pfam" id="PF03928">
    <property type="entry name" value="HbpS-like"/>
    <property type="match status" value="1"/>
</dbReference>
<dbReference type="InterPro" id="IPR005624">
    <property type="entry name" value="PduO/GlcC-like"/>
</dbReference>
<name>A0AA95J9P8_9BACL</name>
<dbReference type="SUPFAM" id="SSF143744">
    <property type="entry name" value="GlcG-like"/>
    <property type="match status" value="1"/>
</dbReference>
<protein>
    <submittedName>
        <fullName evidence="1">Heme-degrading domain-containing protein</fullName>
    </submittedName>
</protein>
<proteinExistence type="predicted"/>
<dbReference type="Gene3D" id="3.30.450.150">
    <property type="entry name" value="Haem-degrading domain"/>
    <property type="match status" value="1"/>
</dbReference>
<dbReference type="Proteomes" id="UP001178662">
    <property type="component" value="Chromosome"/>
</dbReference>
<dbReference type="PANTHER" id="PTHR28255">
    <property type="match status" value="1"/>
</dbReference>
<reference evidence="1" key="1">
    <citation type="submission" date="2023-03" db="EMBL/GenBank/DDBJ databases">
        <title>Andean soil-derived lignocellulolytic bacterial consortium as a source of novel taxa and putative plastic-active enzymes.</title>
        <authorList>
            <person name="Diaz-Garcia L."/>
            <person name="Chuvochina M."/>
            <person name="Feuerriegel G."/>
            <person name="Bunk B."/>
            <person name="Sproer C."/>
            <person name="Streit W.R."/>
            <person name="Rodriguez L.M."/>
            <person name="Overmann J."/>
            <person name="Jimenez D.J."/>
        </authorList>
    </citation>
    <scope>NUCLEOTIDE SEQUENCE</scope>
    <source>
        <strain evidence="1">MAG 2441</strain>
    </source>
</reference>
<keyword evidence="2" id="KW-1185">Reference proteome</keyword>
<evidence type="ECO:0000313" key="1">
    <source>
        <dbReference type="EMBL" id="WEK53528.1"/>
    </source>
</evidence>
<dbReference type="InterPro" id="IPR010371">
    <property type="entry name" value="YBR137W-like"/>
</dbReference>
<dbReference type="AlphaFoldDB" id="A0AA95J9P8"/>
<dbReference type="PIRSF" id="PIRSF008757">
    <property type="entry name" value="UCP008757"/>
    <property type="match status" value="1"/>
</dbReference>
<organism evidence="1 2">
    <name type="scientific">Candidatus Cohnella colombiensis</name>
    <dbReference type="NCBI Taxonomy" id="3121368"/>
    <lineage>
        <taxon>Bacteria</taxon>
        <taxon>Bacillati</taxon>
        <taxon>Bacillota</taxon>
        <taxon>Bacilli</taxon>
        <taxon>Bacillales</taxon>
        <taxon>Paenibacillaceae</taxon>
        <taxon>Cohnella</taxon>
    </lineage>
</organism>
<dbReference type="NCBIfam" id="NF002696">
    <property type="entry name" value="PRK02487.1-5"/>
    <property type="match status" value="1"/>
</dbReference>
<dbReference type="PANTHER" id="PTHR28255:SF1">
    <property type="entry name" value="UPF0303 PROTEIN YBR137W"/>
    <property type="match status" value="1"/>
</dbReference>
<sequence length="155" mass="17527">MDNYELLLEELLRQETDYQFNIFTNQTAIAIGSAILARANQMGKCISVDIRRNGDVLFHAKQEGMGPNNDRWIQRKINVVHHFGHSSYYMHVLYKSWNTTIQENAYVNPMEYATEGGSFPILIRDVGVIGTISVSGLAGDEDHGIIVSVLKEYMS</sequence>
<accession>A0AA95J9P8</accession>
<dbReference type="EMBL" id="CP119317">
    <property type="protein sequence ID" value="WEK53528.1"/>
    <property type="molecule type" value="Genomic_DNA"/>
</dbReference>
<dbReference type="InterPro" id="IPR038084">
    <property type="entry name" value="PduO/GlcC-like_sf"/>
</dbReference>
<gene>
    <name evidence="1" type="ORF">P0Y55_13180</name>
</gene>
<evidence type="ECO:0000313" key="2">
    <source>
        <dbReference type="Proteomes" id="UP001178662"/>
    </source>
</evidence>